<reference evidence="14" key="3">
    <citation type="submission" date="2025-08" db="UniProtKB">
        <authorList>
            <consortium name="Ensembl"/>
        </authorList>
    </citation>
    <scope>IDENTIFICATION</scope>
</reference>
<evidence type="ECO:0000256" key="11">
    <source>
        <dbReference type="PROSITE-ProRule" id="PRU00089"/>
    </source>
</evidence>
<feature type="domain" description="Fork-head" evidence="13">
    <location>
        <begin position="126"/>
        <end position="220"/>
    </location>
</feature>
<feature type="compositionally biased region" description="Basic and acidic residues" evidence="12">
    <location>
        <begin position="113"/>
        <end position="123"/>
    </location>
</feature>
<sequence>MYNEPYQDTNKPEINRRLPNNHLPNGCEKPSIASTKATTSPSKSTNRKNGAKTAKIETKFKTEKTGTKPIPETPKFVKAPSPKSIINKTKPTNNDAVVVNSNNNGNNNSKSQKPSEKDPEKNRTQKPPYSYVALIAMAIRDSNEKKLTLSGIYQYIVDKFPFYEKNRKGWQNSIRHNLSLNECFVKVPREGGGERKGNFWMLDSNCEDMFENGNYRRRRRMKRPYRPTASAALDHTRAAMFGFVDGVYNPYAQFGVHHAKYHLGHYGYNSWNAAHHNPHIGSYSDGSTNPEHIAMPHPHMPTNPAYYGSACSVGPGLLQTGYGATINSGHQAHLTARHSAGIGYQYSPQSPPESPVVSQCAMAAPSYYPGDTMLQSGGYSWPEKAHH</sequence>
<evidence type="ECO:0000256" key="10">
    <source>
        <dbReference type="ARBA" id="ARBA00034872"/>
    </source>
</evidence>
<dbReference type="InterPro" id="IPR047515">
    <property type="entry name" value="FH_FOXL2"/>
</dbReference>
<organism evidence="14 15">
    <name type="scientific">Ciona intestinalis</name>
    <name type="common">Transparent sea squirt</name>
    <name type="synonym">Ascidia intestinalis</name>
    <dbReference type="NCBI Taxonomy" id="7719"/>
    <lineage>
        <taxon>Eukaryota</taxon>
        <taxon>Metazoa</taxon>
        <taxon>Chordata</taxon>
        <taxon>Tunicata</taxon>
        <taxon>Ascidiacea</taxon>
        <taxon>Phlebobranchia</taxon>
        <taxon>Cionidae</taxon>
        <taxon>Ciona</taxon>
    </lineage>
</organism>
<keyword evidence="15" id="KW-1185">Reference proteome</keyword>
<dbReference type="PANTHER" id="PTHR11829:SF411">
    <property type="entry name" value="FORKHEAD BOX PROTEIN L2"/>
    <property type="match status" value="1"/>
</dbReference>
<keyword evidence="7 11" id="KW-0238">DNA-binding</keyword>
<dbReference type="CDD" id="cd20028">
    <property type="entry name" value="FH_FOXL2"/>
    <property type="match status" value="1"/>
</dbReference>
<dbReference type="AlphaFoldDB" id="F6RG94"/>
<feature type="region of interest" description="Disordered" evidence="12">
    <location>
        <begin position="1"/>
        <end position="127"/>
    </location>
</feature>
<dbReference type="InterPro" id="IPR036390">
    <property type="entry name" value="WH_DNA-bd_sf"/>
</dbReference>
<dbReference type="PANTHER" id="PTHR11829">
    <property type="entry name" value="FORKHEAD BOX PROTEIN"/>
    <property type="match status" value="1"/>
</dbReference>
<dbReference type="GO" id="GO:0009653">
    <property type="term" value="P:anatomical structure morphogenesis"/>
    <property type="evidence" value="ECO:0000318"/>
    <property type="project" value="GO_Central"/>
</dbReference>
<keyword evidence="9 11" id="KW-0539">Nucleus</keyword>
<evidence type="ECO:0000256" key="3">
    <source>
        <dbReference type="ARBA" id="ARBA00022553"/>
    </source>
</evidence>
<name>F6RG94_CIOIN</name>
<dbReference type="Ensembl" id="ENSCINT00000009675.1">
    <property type="protein sequence ID" value="ENSCINP00000009675.1"/>
    <property type="gene ID" value="ENSCING00000004674.1"/>
</dbReference>
<evidence type="ECO:0000259" key="13">
    <source>
        <dbReference type="PROSITE" id="PS50039"/>
    </source>
</evidence>
<evidence type="ECO:0000256" key="1">
    <source>
        <dbReference type="ARBA" id="ARBA00004123"/>
    </source>
</evidence>
<dbReference type="FunFam" id="1.10.10.10:FF:000016">
    <property type="entry name" value="Forkhead box protein I1"/>
    <property type="match status" value="1"/>
</dbReference>
<dbReference type="InterPro" id="IPR050211">
    <property type="entry name" value="FOX_domain-containing"/>
</dbReference>
<dbReference type="InterPro" id="IPR018122">
    <property type="entry name" value="TF_fork_head_CS_1"/>
</dbReference>
<dbReference type="InParanoid" id="F6RG94"/>
<feature type="compositionally biased region" description="Low complexity" evidence="12">
    <location>
        <begin position="93"/>
        <end position="111"/>
    </location>
</feature>
<evidence type="ECO:0000256" key="4">
    <source>
        <dbReference type="ARBA" id="ARBA00022782"/>
    </source>
</evidence>
<dbReference type="EMBL" id="EAAA01000335">
    <property type="status" value="NOT_ANNOTATED_CDS"/>
    <property type="molecule type" value="Genomic_DNA"/>
</dbReference>
<evidence type="ECO:0000256" key="2">
    <source>
        <dbReference type="ARBA" id="ARBA00022499"/>
    </source>
</evidence>
<dbReference type="Proteomes" id="UP000008144">
    <property type="component" value="Chromosome 1"/>
</dbReference>
<keyword evidence="4" id="KW-0221">Differentiation</keyword>
<reference evidence="14" key="2">
    <citation type="journal article" date="2008" name="Genome Biol.">
        <title>Improved genome assembly and evidence-based global gene model set for the chordate Ciona intestinalis: new insight into intron and operon populations.</title>
        <authorList>
            <person name="Satou Y."/>
            <person name="Mineta K."/>
            <person name="Ogasawara M."/>
            <person name="Sasakura Y."/>
            <person name="Shoguchi E."/>
            <person name="Ueno K."/>
            <person name="Yamada L."/>
            <person name="Matsumoto J."/>
            <person name="Wasserscheid J."/>
            <person name="Dewar K."/>
            <person name="Wiley G.B."/>
            <person name="Macmil S.L."/>
            <person name="Roe B.A."/>
            <person name="Zeller R.W."/>
            <person name="Hastings K.E."/>
            <person name="Lemaire P."/>
            <person name="Lindquist E."/>
            <person name="Endo T."/>
            <person name="Hotta K."/>
            <person name="Inaba K."/>
        </authorList>
    </citation>
    <scope>NUCLEOTIDE SEQUENCE [LARGE SCALE GENOMIC DNA]</scope>
    <source>
        <strain evidence="14">wild type</strain>
    </source>
</reference>
<dbReference type="PROSITE" id="PS50039">
    <property type="entry name" value="FORK_HEAD_3"/>
    <property type="match status" value="1"/>
</dbReference>
<feature type="compositionally biased region" description="Basic and acidic residues" evidence="12">
    <location>
        <begin position="54"/>
        <end position="66"/>
    </location>
</feature>
<accession>F6RG94</accession>
<reference evidence="14" key="4">
    <citation type="submission" date="2025-09" db="UniProtKB">
        <authorList>
            <consortium name="Ensembl"/>
        </authorList>
    </citation>
    <scope>IDENTIFICATION</scope>
</reference>
<feature type="compositionally biased region" description="Low complexity" evidence="12">
    <location>
        <begin position="29"/>
        <end position="44"/>
    </location>
</feature>
<dbReference type="HOGENOM" id="CLU_060117_0_0_1"/>
<dbReference type="GO" id="GO:0000981">
    <property type="term" value="F:DNA-binding transcription factor activity, RNA polymerase II-specific"/>
    <property type="evidence" value="ECO:0000318"/>
    <property type="project" value="GO_Central"/>
</dbReference>
<dbReference type="SMART" id="SM00339">
    <property type="entry name" value="FH"/>
    <property type="match status" value="1"/>
</dbReference>
<keyword evidence="5" id="KW-0832">Ubl conjugation</keyword>
<evidence type="ECO:0000256" key="8">
    <source>
        <dbReference type="ARBA" id="ARBA00023163"/>
    </source>
</evidence>
<evidence type="ECO:0000256" key="5">
    <source>
        <dbReference type="ARBA" id="ARBA00022843"/>
    </source>
</evidence>
<dbReference type="GO" id="GO:0005634">
    <property type="term" value="C:nucleus"/>
    <property type="evidence" value="ECO:0007669"/>
    <property type="project" value="UniProtKB-SubCell"/>
</dbReference>
<dbReference type="GO" id="GO:0030154">
    <property type="term" value="P:cell differentiation"/>
    <property type="evidence" value="ECO:0000318"/>
    <property type="project" value="GO_Central"/>
</dbReference>
<evidence type="ECO:0000313" key="14">
    <source>
        <dbReference type="Ensembl" id="ENSCINP00000009675.1"/>
    </source>
</evidence>
<dbReference type="PRINTS" id="PR00053">
    <property type="entry name" value="FORKHEAD"/>
</dbReference>
<dbReference type="PROSITE" id="PS00658">
    <property type="entry name" value="FORK_HEAD_2"/>
    <property type="match status" value="1"/>
</dbReference>
<evidence type="ECO:0000313" key="15">
    <source>
        <dbReference type="Proteomes" id="UP000008144"/>
    </source>
</evidence>
<evidence type="ECO:0000256" key="6">
    <source>
        <dbReference type="ARBA" id="ARBA00023015"/>
    </source>
</evidence>
<feature type="DNA-binding region" description="Fork-head" evidence="11">
    <location>
        <begin position="126"/>
        <end position="220"/>
    </location>
</feature>
<dbReference type="InterPro" id="IPR001766">
    <property type="entry name" value="Fork_head_dom"/>
</dbReference>
<dbReference type="GO" id="GO:0000978">
    <property type="term" value="F:RNA polymerase II cis-regulatory region sequence-specific DNA binding"/>
    <property type="evidence" value="ECO:0000318"/>
    <property type="project" value="GO_Central"/>
</dbReference>
<evidence type="ECO:0000256" key="7">
    <source>
        <dbReference type="ARBA" id="ARBA00023125"/>
    </source>
</evidence>
<reference evidence="15" key="1">
    <citation type="journal article" date="2002" name="Science">
        <title>The draft genome of Ciona intestinalis: insights into chordate and vertebrate origins.</title>
        <authorList>
            <person name="Dehal P."/>
            <person name="Satou Y."/>
            <person name="Campbell R.K."/>
            <person name="Chapman J."/>
            <person name="Degnan B."/>
            <person name="De Tomaso A."/>
            <person name="Davidson B."/>
            <person name="Di Gregorio A."/>
            <person name="Gelpke M."/>
            <person name="Goodstein D.M."/>
            <person name="Harafuji N."/>
            <person name="Hastings K.E."/>
            <person name="Ho I."/>
            <person name="Hotta K."/>
            <person name="Huang W."/>
            <person name="Kawashima T."/>
            <person name="Lemaire P."/>
            <person name="Martinez D."/>
            <person name="Meinertzhagen I.A."/>
            <person name="Necula S."/>
            <person name="Nonaka M."/>
            <person name="Putnam N."/>
            <person name="Rash S."/>
            <person name="Saiga H."/>
            <person name="Satake M."/>
            <person name="Terry A."/>
            <person name="Yamada L."/>
            <person name="Wang H.G."/>
            <person name="Awazu S."/>
            <person name="Azumi K."/>
            <person name="Boore J."/>
            <person name="Branno M."/>
            <person name="Chin-Bow S."/>
            <person name="DeSantis R."/>
            <person name="Doyle S."/>
            <person name="Francino P."/>
            <person name="Keys D.N."/>
            <person name="Haga S."/>
            <person name="Hayashi H."/>
            <person name="Hino K."/>
            <person name="Imai K.S."/>
            <person name="Inaba K."/>
            <person name="Kano S."/>
            <person name="Kobayashi K."/>
            <person name="Kobayashi M."/>
            <person name="Lee B.I."/>
            <person name="Makabe K.W."/>
            <person name="Manohar C."/>
            <person name="Matassi G."/>
            <person name="Medina M."/>
            <person name="Mochizuki Y."/>
            <person name="Mount S."/>
            <person name="Morishita T."/>
            <person name="Miura S."/>
            <person name="Nakayama A."/>
            <person name="Nishizaka S."/>
            <person name="Nomoto H."/>
            <person name="Ohta F."/>
            <person name="Oishi K."/>
            <person name="Rigoutsos I."/>
            <person name="Sano M."/>
            <person name="Sasaki A."/>
            <person name="Sasakura Y."/>
            <person name="Shoguchi E."/>
            <person name="Shin-i T."/>
            <person name="Spagnuolo A."/>
            <person name="Stainier D."/>
            <person name="Suzuki M.M."/>
            <person name="Tassy O."/>
            <person name="Takatori N."/>
            <person name="Tokuoka M."/>
            <person name="Yagi K."/>
            <person name="Yoshizaki F."/>
            <person name="Wada S."/>
            <person name="Zhang C."/>
            <person name="Hyatt P.D."/>
            <person name="Larimer F."/>
            <person name="Detter C."/>
            <person name="Doggett N."/>
            <person name="Glavina T."/>
            <person name="Hawkins T."/>
            <person name="Richardson P."/>
            <person name="Lucas S."/>
            <person name="Kohara Y."/>
            <person name="Levine M."/>
            <person name="Satoh N."/>
            <person name="Rokhsar D.S."/>
        </authorList>
    </citation>
    <scope>NUCLEOTIDE SEQUENCE [LARGE SCALE GENOMIC DNA]</scope>
</reference>
<dbReference type="GeneTree" id="ENSGT00940000162075"/>
<dbReference type="Pfam" id="PF00250">
    <property type="entry name" value="Forkhead"/>
    <property type="match status" value="1"/>
</dbReference>
<keyword evidence="6" id="KW-0805">Transcription regulation</keyword>
<dbReference type="PROSITE" id="PS00657">
    <property type="entry name" value="FORK_HEAD_1"/>
    <property type="match status" value="1"/>
</dbReference>
<evidence type="ECO:0000256" key="9">
    <source>
        <dbReference type="ARBA" id="ARBA00023242"/>
    </source>
</evidence>
<dbReference type="OMA" id="VSQCAMA"/>
<dbReference type="STRING" id="7719.ENSCINP00000009675"/>
<dbReference type="InterPro" id="IPR036388">
    <property type="entry name" value="WH-like_DNA-bd_sf"/>
</dbReference>
<dbReference type="SUPFAM" id="SSF46785">
    <property type="entry name" value="Winged helix' DNA-binding domain"/>
    <property type="match status" value="1"/>
</dbReference>
<keyword evidence="8" id="KW-0804">Transcription</keyword>
<keyword evidence="3" id="KW-0597">Phosphoprotein</keyword>
<gene>
    <name evidence="14" type="primary">foxL</name>
</gene>
<dbReference type="InterPro" id="IPR030456">
    <property type="entry name" value="TF_fork_head_CS_2"/>
</dbReference>
<evidence type="ECO:0000256" key="12">
    <source>
        <dbReference type="SAM" id="MobiDB-lite"/>
    </source>
</evidence>
<dbReference type="Gene3D" id="1.10.10.10">
    <property type="entry name" value="Winged helix-like DNA-binding domain superfamily/Winged helix DNA-binding domain"/>
    <property type="match status" value="1"/>
</dbReference>
<comment type="subcellular location">
    <subcellularLocation>
        <location evidence="1 11">Nucleus</location>
    </subcellularLocation>
</comment>
<keyword evidence="2" id="KW-1017">Isopeptide bond</keyword>
<dbReference type="GO" id="GO:0006357">
    <property type="term" value="P:regulation of transcription by RNA polymerase II"/>
    <property type="evidence" value="ECO:0000318"/>
    <property type="project" value="GO_Central"/>
</dbReference>
<proteinExistence type="predicted"/>
<protein>
    <recommendedName>
        <fullName evidence="10">Forkhead box protein L2</fullName>
    </recommendedName>
</protein>